<evidence type="ECO:0000256" key="1">
    <source>
        <dbReference type="SAM" id="MobiDB-lite"/>
    </source>
</evidence>
<keyword evidence="2" id="KW-0472">Membrane</keyword>
<feature type="transmembrane region" description="Helical" evidence="2">
    <location>
        <begin position="116"/>
        <end position="138"/>
    </location>
</feature>
<feature type="compositionally biased region" description="Basic residues" evidence="1">
    <location>
        <begin position="547"/>
        <end position="557"/>
    </location>
</feature>
<gene>
    <name evidence="3" type="ORF">phytr_3130</name>
</gene>
<keyword evidence="2" id="KW-0812">Transmembrane</keyword>
<sequence length="572" mass="65076">MAGILLRRGLVGMGELFLSNAKGQIMKSEFVQNYAMEGIEFLLNSIDLYPSKSLEDIKRFKYAKIYWKEDVISAAQEAKKIFKEAWDSGKPSEVLLACGKCLKITTSGIAKFCNRYPYLTATTLAVVRLAVAATLFTFAPFTPFIAAGMTFDSAAITGMIIGSAQLIQRAILNPKAKEKERLSAISNATGKTREILTAADEERFTEMLKTKHEILKNLGSLHTTMPELNRAFSLAEDLANIQLNLEKNLKNLPETERTKRQKLNTNPLSLIMLGLEEKQIKQLATKEDINPVEFSKFVDLAARFQNAHGDTDRPLDYDMVDSLTKIQLNLEKNLSTLPEAQKIGENLALDPLELTILGVEEDRIKQLATKENINPIEFSEFISSAYKFQQAYNNHAPLSKYELLNTIQFSANETQEELKEKVRVTLKNYEENFHSHHNHPLTNQLSFCTQMSKDFTDLCREIRQSRISNKTKQDEIDPILLSSAKLESEFYNSDLISTMHKLADNPITKYLGLNEIGQSKQKNPLGVITPDQSKEIEAKRQKEEKHKNKWKQHIRKKQEREMRLAKNQGPKR</sequence>
<dbReference type="Proteomes" id="UP000241762">
    <property type="component" value="Chromosome"/>
</dbReference>
<keyword evidence="4" id="KW-1185">Reference proteome</keyword>
<evidence type="ECO:0000313" key="3">
    <source>
        <dbReference type="EMBL" id="AVP87267.1"/>
    </source>
</evidence>
<dbReference type="AlphaFoldDB" id="A0A2P1P7L8"/>
<evidence type="ECO:0000313" key="4">
    <source>
        <dbReference type="Proteomes" id="UP000241762"/>
    </source>
</evidence>
<proteinExistence type="predicted"/>
<feature type="compositionally biased region" description="Basic and acidic residues" evidence="1">
    <location>
        <begin position="532"/>
        <end position="546"/>
    </location>
</feature>
<dbReference type="KEGG" id="ptc:phytr_3130"/>
<dbReference type="EMBL" id="CP027845">
    <property type="protein sequence ID" value="AVP87267.1"/>
    <property type="molecule type" value="Genomic_DNA"/>
</dbReference>
<evidence type="ECO:0000256" key="2">
    <source>
        <dbReference type="SAM" id="Phobius"/>
    </source>
</evidence>
<reference evidence="3 4" key="1">
    <citation type="submission" date="2018-03" db="EMBL/GenBank/DDBJ databases">
        <title>A gene transfer event suggests a long-term partnership between eustigmatophyte algae and a novel lineage of endosymbiotic bacteria.</title>
        <authorList>
            <person name="Yurchenko T."/>
            <person name="Sevcikova T."/>
            <person name="Pribyl P."/>
            <person name="El Karkouri K."/>
            <person name="Klimes V."/>
            <person name="Amaral R."/>
            <person name="Zbrankova V."/>
            <person name="Kim E."/>
            <person name="Raoult D."/>
            <person name="Santos L.M.A."/>
            <person name="Elias M."/>
        </authorList>
    </citation>
    <scope>NUCLEOTIDE SEQUENCE [LARGE SCALE GENOMIC DNA]</scope>
    <source>
        <strain evidence="3">CCALA 838</strain>
    </source>
</reference>
<dbReference type="RefSeq" id="WP_106874135.1">
    <property type="nucleotide sequence ID" value="NZ_CP027845.1"/>
</dbReference>
<accession>A0A2P1P7L8</accession>
<organism evidence="3 4">
    <name type="scientific">Candidatus Phycorickettsia trachydisci</name>
    <dbReference type="NCBI Taxonomy" id="2115978"/>
    <lineage>
        <taxon>Bacteria</taxon>
        <taxon>Pseudomonadati</taxon>
        <taxon>Pseudomonadota</taxon>
        <taxon>Alphaproteobacteria</taxon>
        <taxon>Rickettsiales</taxon>
        <taxon>Rickettsiaceae</taxon>
        <taxon>Candidatus Phycorickettsia</taxon>
    </lineage>
</organism>
<keyword evidence="2" id="KW-1133">Transmembrane helix</keyword>
<protein>
    <submittedName>
        <fullName evidence="3">Uncharacterized protein</fullName>
    </submittedName>
</protein>
<feature type="region of interest" description="Disordered" evidence="1">
    <location>
        <begin position="521"/>
        <end position="572"/>
    </location>
</feature>
<name>A0A2P1P7L8_9RICK</name>